<feature type="compositionally biased region" description="Low complexity" evidence="1">
    <location>
        <begin position="248"/>
        <end position="265"/>
    </location>
</feature>
<dbReference type="EMBL" id="CP042191">
    <property type="protein sequence ID" value="QDS72339.1"/>
    <property type="molecule type" value="Genomic_DNA"/>
</dbReference>
<dbReference type="SMART" id="SM00384">
    <property type="entry name" value="AT_hook"/>
    <property type="match status" value="3"/>
</dbReference>
<feature type="compositionally biased region" description="Low complexity" evidence="1">
    <location>
        <begin position="175"/>
        <end position="196"/>
    </location>
</feature>
<reference evidence="2 3" key="1">
    <citation type="submission" date="2019-07" db="EMBL/GenBank/DDBJ databases">
        <title>Finished genome of Venturia effusa.</title>
        <authorList>
            <person name="Young C.A."/>
            <person name="Cox M.P."/>
            <person name="Ganley A.R.D."/>
            <person name="David W.J."/>
        </authorList>
    </citation>
    <scope>NUCLEOTIDE SEQUENCE [LARGE SCALE GENOMIC DNA]</scope>
    <source>
        <strain evidence="3">albino</strain>
    </source>
</reference>
<gene>
    <name evidence="2" type="ORF">FKW77_007913</name>
</gene>
<dbReference type="Proteomes" id="UP000316270">
    <property type="component" value="Chromosome 7"/>
</dbReference>
<dbReference type="GO" id="GO:0003677">
    <property type="term" value="F:DNA binding"/>
    <property type="evidence" value="ECO:0007669"/>
    <property type="project" value="InterPro"/>
</dbReference>
<feature type="region of interest" description="Disordered" evidence="1">
    <location>
        <begin position="138"/>
        <end position="274"/>
    </location>
</feature>
<sequence length="411" mass="44152">MAKESAQLIDQADDSTLRQWLNIRAVKELDTYPQIAFHPGSLWVRFSTPQGRIFLDNITGIFNMDDSSPKGYLLYTPDFTDSSATPAAPAPVQTTSLSSSSQSGPDAAPSTRNERNHNHSREAHASITITPALLQAAVTDLSSQSSPDATPFSPIRRKRGRPKKVDSSTAAVPTPAQAALPSPSSPSSSDATPFASIKRKRGRPKKVDASIATVPTPTQAALPSSSSQSSPDTPLKRKRGRPKKADASKTSTGTSNSSLSTISPTNAGDMPNIPLRPQTFRPRCSLDIRWEEQQREFGLDPAAPRTAARVFYSPSRRAELRARKQTQPESAHTAITGPFPSHEGRSRSPTHGVGEDSVIAHHSESSTLNDPPTAINAVQVTGSDRLVEGCVCFGIHDGNEFRIDTEGSRFA</sequence>
<evidence type="ECO:0000313" key="3">
    <source>
        <dbReference type="Proteomes" id="UP000316270"/>
    </source>
</evidence>
<evidence type="ECO:0000256" key="1">
    <source>
        <dbReference type="SAM" id="MobiDB-lite"/>
    </source>
</evidence>
<dbReference type="InterPro" id="IPR017956">
    <property type="entry name" value="AT_hook_DNA-bd_motif"/>
</dbReference>
<feature type="compositionally biased region" description="Low complexity" evidence="1">
    <location>
        <begin position="84"/>
        <end position="103"/>
    </location>
</feature>
<dbReference type="AlphaFoldDB" id="A0A517L9M5"/>
<evidence type="ECO:0000313" key="2">
    <source>
        <dbReference type="EMBL" id="QDS72339.1"/>
    </source>
</evidence>
<organism evidence="2 3">
    <name type="scientific">Venturia effusa</name>
    <dbReference type="NCBI Taxonomy" id="50376"/>
    <lineage>
        <taxon>Eukaryota</taxon>
        <taxon>Fungi</taxon>
        <taxon>Dikarya</taxon>
        <taxon>Ascomycota</taxon>
        <taxon>Pezizomycotina</taxon>
        <taxon>Dothideomycetes</taxon>
        <taxon>Pleosporomycetidae</taxon>
        <taxon>Venturiales</taxon>
        <taxon>Venturiaceae</taxon>
        <taxon>Venturia</taxon>
    </lineage>
</organism>
<feature type="region of interest" description="Disordered" evidence="1">
    <location>
        <begin position="320"/>
        <end position="355"/>
    </location>
</feature>
<name>A0A517L9M5_9PEZI</name>
<dbReference type="PRINTS" id="PR00929">
    <property type="entry name" value="ATHOOK"/>
</dbReference>
<protein>
    <submittedName>
        <fullName evidence="2">Uncharacterized protein</fullName>
    </submittedName>
</protein>
<dbReference type="Pfam" id="PF02178">
    <property type="entry name" value="AT_hook"/>
    <property type="match status" value="3"/>
</dbReference>
<feature type="compositionally biased region" description="Low complexity" evidence="1">
    <location>
        <begin position="215"/>
        <end position="233"/>
    </location>
</feature>
<accession>A0A517L9M5</accession>
<keyword evidence="3" id="KW-1185">Reference proteome</keyword>
<proteinExistence type="predicted"/>
<feature type="region of interest" description="Disordered" evidence="1">
    <location>
        <begin position="84"/>
        <end position="120"/>
    </location>
</feature>